<proteinExistence type="predicted"/>
<keyword evidence="1" id="KW-0472">Membrane</keyword>
<keyword evidence="3" id="KW-1185">Reference proteome</keyword>
<dbReference type="EMBL" id="CP104213">
    <property type="protein sequence ID" value="UWX63087.1"/>
    <property type="molecule type" value="Genomic_DNA"/>
</dbReference>
<evidence type="ECO:0008006" key="4">
    <source>
        <dbReference type="Google" id="ProtNLM"/>
    </source>
</evidence>
<dbReference type="Proteomes" id="UP001060261">
    <property type="component" value="Chromosome"/>
</dbReference>
<feature type="transmembrane region" description="Helical" evidence="1">
    <location>
        <begin position="47"/>
        <end position="67"/>
    </location>
</feature>
<protein>
    <recommendedName>
        <fullName evidence="4">DUF1772 domain-containing protein</fullName>
    </recommendedName>
</protein>
<evidence type="ECO:0000313" key="2">
    <source>
        <dbReference type="EMBL" id="UWX63087.1"/>
    </source>
</evidence>
<sequence>MLLILHAAVTWALVGLILTIQLVHYPLFARVGLSSWPTYEREHQTRITFLVGPLMLAELLSAAWLALRVPPALPSWSLGLGLALTLAIWMSTGLFQSPLHGRLSVAFDARLHRQLVVGNWIRTLAWLLRGGLCVWWLALSLK</sequence>
<dbReference type="RefSeq" id="WP_260559380.1">
    <property type="nucleotide sequence ID" value="NZ_BAABEC010000188.1"/>
</dbReference>
<keyword evidence="1" id="KW-0812">Transmembrane</keyword>
<keyword evidence="1" id="KW-1133">Transmembrane helix</keyword>
<feature type="transmembrane region" description="Helical" evidence="1">
    <location>
        <begin position="73"/>
        <end position="95"/>
    </location>
</feature>
<feature type="transmembrane region" description="Helical" evidence="1">
    <location>
        <begin position="6"/>
        <end position="27"/>
    </location>
</feature>
<name>A0ABY5YG55_9DEIO</name>
<reference evidence="2" key="1">
    <citation type="submission" date="2022-09" db="EMBL/GenBank/DDBJ databases">
        <title>genome sequence of Deinococcus rubellus.</title>
        <authorList>
            <person name="Srinivasan S."/>
        </authorList>
    </citation>
    <scope>NUCLEOTIDE SEQUENCE</scope>
    <source>
        <strain evidence="2">Ant6</strain>
    </source>
</reference>
<accession>A0ABY5YG55</accession>
<organism evidence="2 3">
    <name type="scientific">Deinococcus rubellus</name>
    <dbReference type="NCBI Taxonomy" id="1889240"/>
    <lineage>
        <taxon>Bacteria</taxon>
        <taxon>Thermotogati</taxon>
        <taxon>Deinococcota</taxon>
        <taxon>Deinococci</taxon>
        <taxon>Deinococcales</taxon>
        <taxon>Deinococcaceae</taxon>
        <taxon>Deinococcus</taxon>
    </lineage>
</organism>
<feature type="transmembrane region" description="Helical" evidence="1">
    <location>
        <begin position="116"/>
        <end position="138"/>
    </location>
</feature>
<evidence type="ECO:0000256" key="1">
    <source>
        <dbReference type="SAM" id="Phobius"/>
    </source>
</evidence>
<gene>
    <name evidence="2" type="ORF">N0D28_09975</name>
</gene>
<evidence type="ECO:0000313" key="3">
    <source>
        <dbReference type="Proteomes" id="UP001060261"/>
    </source>
</evidence>